<evidence type="ECO:0000313" key="2">
    <source>
        <dbReference type="EMBL" id="EMD35259.1"/>
    </source>
</evidence>
<evidence type="ECO:0000256" key="1">
    <source>
        <dbReference type="SAM" id="MobiDB-lite"/>
    </source>
</evidence>
<feature type="compositionally biased region" description="Basic and acidic residues" evidence="1">
    <location>
        <begin position="47"/>
        <end position="58"/>
    </location>
</feature>
<accession>M2PGU6</accession>
<keyword evidence="3" id="KW-1185">Reference proteome</keyword>
<feature type="compositionally biased region" description="Polar residues" evidence="1">
    <location>
        <begin position="60"/>
        <end position="73"/>
    </location>
</feature>
<sequence length="125" mass="13896">MSTIVDNKIAHIKKSSTFNIQVANAITSLVKFTLSMLRCAATAAHEAVENDNKTDDTGGHVNTTVHNTQAHVQSNDEEFTDEEDDSHETTLLQTRRHNINTAVISAPAEIVNNKQNLPMRHQTYK</sequence>
<feature type="compositionally biased region" description="Acidic residues" evidence="1">
    <location>
        <begin position="75"/>
        <end position="86"/>
    </location>
</feature>
<reference evidence="2 3" key="1">
    <citation type="journal article" date="2012" name="Proc. Natl. Acad. Sci. U.S.A.">
        <title>Comparative genomics of Ceriporiopsis subvermispora and Phanerochaete chrysosporium provide insight into selective ligninolysis.</title>
        <authorList>
            <person name="Fernandez-Fueyo E."/>
            <person name="Ruiz-Duenas F.J."/>
            <person name="Ferreira P."/>
            <person name="Floudas D."/>
            <person name="Hibbett D.S."/>
            <person name="Canessa P."/>
            <person name="Larrondo L.F."/>
            <person name="James T.Y."/>
            <person name="Seelenfreund D."/>
            <person name="Lobos S."/>
            <person name="Polanco R."/>
            <person name="Tello M."/>
            <person name="Honda Y."/>
            <person name="Watanabe T."/>
            <person name="Watanabe T."/>
            <person name="Ryu J.S."/>
            <person name="Kubicek C.P."/>
            <person name="Schmoll M."/>
            <person name="Gaskell J."/>
            <person name="Hammel K.E."/>
            <person name="St John F.J."/>
            <person name="Vanden Wymelenberg A."/>
            <person name="Sabat G."/>
            <person name="Splinter BonDurant S."/>
            <person name="Syed K."/>
            <person name="Yadav J.S."/>
            <person name="Doddapaneni H."/>
            <person name="Subramanian V."/>
            <person name="Lavin J.L."/>
            <person name="Oguiza J.A."/>
            <person name="Perez G."/>
            <person name="Pisabarro A.G."/>
            <person name="Ramirez L."/>
            <person name="Santoyo F."/>
            <person name="Master E."/>
            <person name="Coutinho P.M."/>
            <person name="Henrissat B."/>
            <person name="Lombard V."/>
            <person name="Magnuson J.K."/>
            <person name="Kuees U."/>
            <person name="Hori C."/>
            <person name="Igarashi K."/>
            <person name="Samejima M."/>
            <person name="Held B.W."/>
            <person name="Barry K.W."/>
            <person name="LaButti K.M."/>
            <person name="Lapidus A."/>
            <person name="Lindquist E.A."/>
            <person name="Lucas S.M."/>
            <person name="Riley R."/>
            <person name="Salamov A.A."/>
            <person name="Hoffmeister D."/>
            <person name="Schwenk D."/>
            <person name="Hadar Y."/>
            <person name="Yarden O."/>
            <person name="de Vries R.P."/>
            <person name="Wiebenga A."/>
            <person name="Stenlid J."/>
            <person name="Eastwood D."/>
            <person name="Grigoriev I.V."/>
            <person name="Berka R.M."/>
            <person name="Blanchette R.A."/>
            <person name="Kersten P."/>
            <person name="Martinez A.T."/>
            <person name="Vicuna R."/>
            <person name="Cullen D."/>
        </authorList>
    </citation>
    <scope>NUCLEOTIDE SEQUENCE [LARGE SCALE GENOMIC DNA]</scope>
    <source>
        <strain evidence="2 3">B</strain>
    </source>
</reference>
<evidence type="ECO:0000313" key="3">
    <source>
        <dbReference type="Proteomes" id="UP000016930"/>
    </source>
</evidence>
<feature type="region of interest" description="Disordered" evidence="1">
    <location>
        <begin position="47"/>
        <end position="92"/>
    </location>
</feature>
<dbReference type="EMBL" id="KB445800">
    <property type="protein sequence ID" value="EMD35259.1"/>
    <property type="molecule type" value="Genomic_DNA"/>
</dbReference>
<gene>
    <name evidence="2" type="ORF">CERSUDRAFT_74894</name>
</gene>
<proteinExistence type="predicted"/>
<name>M2PGU6_CERS8</name>
<dbReference type="Proteomes" id="UP000016930">
    <property type="component" value="Unassembled WGS sequence"/>
</dbReference>
<dbReference type="HOGENOM" id="CLU_1992349_0_0_1"/>
<organism evidence="2 3">
    <name type="scientific">Ceriporiopsis subvermispora (strain B)</name>
    <name type="common">White-rot fungus</name>
    <name type="synonym">Gelatoporia subvermispora</name>
    <dbReference type="NCBI Taxonomy" id="914234"/>
    <lineage>
        <taxon>Eukaryota</taxon>
        <taxon>Fungi</taxon>
        <taxon>Dikarya</taxon>
        <taxon>Basidiomycota</taxon>
        <taxon>Agaricomycotina</taxon>
        <taxon>Agaricomycetes</taxon>
        <taxon>Polyporales</taxon>
        <taxon>Gelatoporiaceae</taxon>
        <taxon>Gelatoporia</taxon>
    </lineage>
</organism>
<dbReference type="AlphaFoldDB" id="M2PGU6"/>
<protein>
    <submittedName>
        <fullName evidence="2">Uncharacterized protein</fullName>
    </submittedName>
</protein>